<evidence type="ECO:0000313" key="3">
    <source>
        <dbReference type="Proteomes" id="UP000736583"/>
    </source>
</evidence>
<comment type="caution">
    <text evidence="2">The sequence shown here is derived from an EMBL/GenBank/DDBJ whole genome shotgun (WGS) entry which is preliminary data.</text>
</comment>
<dbReference type="EMBL" id="JAHLQL010000008">
    <property type="protein sequence ID" value="MBU5593252.1"/>
    <property type="molecule type" value="Genomic_DNA"/>
</dbReference>
<feature type="transmembrane region" description="Helical" evidence="1">
    <location>
        <begin position="52"/>
        <end position="70"/>
    </location>
</feature>
<dbReference type="PANTHER" id="PTHR40076">
    <property type="entry name" value="MEMBRANE PROTEIN-RELATED"/>
    <property type="match status" value="1"/>
</dbReference>
<protein>
    <submittedName>
        <fullName evidence="2">DUF975 family protein</fullName>
    </submittedName>
</protein>
<evidence type="ECO:0000256" key="1">
    <source>
        <dbReference type="SAM" id="Phobius"/>
    </source>
</evidence>
<organism evidence="2 3">
    <name type="scientific">Clostridium simiarum</name>
    <dbReference type="NCBI Taxonomy" id="2841506"/>
    <lineage>
        <taxon>Bacteria</taxon>
        <taxon>Bacillati</taxon>
        <taxon>Bacillota</taxon>
        <taxon>Clostridia</taxon>
        <taxon>Eubacteriales</taxon>
        <taxon>Clostridiaceae</taxon>
        <taxon>Clostridium</taxon>
    </lineage>
</organism>
<dbReference type="InterPro" id="IPR010380">
    <property type="entry name" value="DUF975"/>
</dbReference>
<name>A0ABS6F3Z7_9CLOT</name>
<dbReference type="Pfam" id="PF06161">
    <property type="entry name" value="DUF975"/>
    <property type="match status" value="1"/>
</dbReference>
<feature type="transmembrane region" description="Helical" evidence="1">
    <location>
        <begin position="157"/>
        <end position="181"/>
    </location>
</feature>
<keyword evidence="1" id="KW-0812">Transmembrane</keyword>
<dbReference type="RefSeq" id="WP_216457928.1">
    <property type="nucleotide sequence ID" value="NZ_JAHLQL010000008.1"/>
</dbReference>
<evidence type="ECO:0000313" key="2">
    <source>
        <dbReference type="EMBL" id="MBU5593252.1"/>
    </source>
</evidence>
<dbReference type="Proteomes" id="UP000736583">
    <property type="component" value="Unassembled WGS sequence"/>
</dbReference>
<accession>A0ABS6F3Z7</accession>
<sequence length="213" mass="24006">MYEQGNYHRGNAELKDIARFQLQGRWGNAILGFLIYLIITLAIGGVPRAGGFIALILQGPMMLGLAKFFLQFKRTNENVPYELLFSGFNNFTNSLILGVLIEVFVALWSCLLVIPGIIALLSYSQAFYIMADNPDIAPMEALQMSRSYMNGNKGRLFLLQLSFIGWAILSIFTLGIGMLWLGPYIKLSETNFYEDLMIRPLDNSFEENSYDGD</sequence>
<proteinExistence type="predicted"/>
<feature type="transmembrane region" description="Helical" evidence="1">
    <location>
        <begin position="26"/>
        <end position="46"/>
    </location>
</feature>
<keyword evidence="1" id="KW-0472">Membrane</keyword>
<keyword evidence="1" id="KW-1133">Transmembrane helix</keyword>
<reference evidence="2 3" key="1">
    <citation type="submission" date="2021-06" db="EMBL/GenBank/DDBJ databases">
        <authorList>
            <person name="Sun Q."/>
            <person name="Li D."/>
        </authorList>
    </citation>
    <scope>NUCLEOTIDE SEQUENCE [LARGE SCALE GENOMIC DNA]</scope>
    <source>
        <strain evidence="2 3">MSJ-4</strain>
    </source>
</reference>
<keyword evidence="3" id="KW-1185">Reference proteome</keyword>
<gene>
    <name evidence="2" type="ORF">KQI89_16000</name>
</gene>
<feature type="transmembrane region" description="Helical" evidence="1">
    <location>
        <begin position="91"/>
        <end position="121"/>
    </location>
</feature>
<dbReference type="PANTHER" id="PTHR40076:SF1">
    <property type="entry name" value="MEMBRANE PROTEIN"/>
    <property type="match status" value="1"/>
</dbReference>